<dbReference type="Proteomes" id="UP000799776">
    <property type="component" value="Unassembled WGS sequence"/>
</dbReference>
<feature type="compositionally biased region" description="Acidic residues" evidence="1">
    <location>
        <begin position="123"/>
        <end position="132"/>
    </location>
</feature>
<feature type="compositionally biased region" description="Polar residues" evidence="1">
    <location>
        <begin position="206"/>
        <end position="220"/>
    </location>
</feature>
<dbReference type="OrthoDB" id="10666399at2759"/>
<feature type="compositionally biased region" description="Basic and acidic residues" evidence="1">
    <location>
        <begin position="51"/>
        <end position="66"/>
    </location>
</feature>
<reference evidence="2" key="1">
    <citation type="journal article" date="2020" name="Stud. Mycol.">
        <title>101 Dothideomycetes genomes: a test case for predicting lifestyles and emergence of pathogens.</title>
        <authorList>
            <person name="Haridas S."/>
            <person name="Albert R."/>
            <person name="Binder M."/>
            <person name="Bloem J."/>
            <person name="Labutti K."/>
            <person name="Salamov A."/>
            <person name="Andreopoulos B."/>
            <person name="Baker S."/>
            <person name="Barry K."/>
            <person name="Bills G."/>
            <person name="Bluhm B."/>
            <person name="Cannon C."/>
            <person name="Castanera R."/>
            <person name="Culley D."/>
            <person name="Daum C."/>
            <person name="Ezra D."/>
            <person name="Gonzalez J."/>
            <person name="Henrissat B."/>
            <person name="Kuo A."/>
            <person name="Liang C."/>
            <person name="Lipzen A."/>
            <person name="Lutzoni F."/>
            <person name="Magnuson J."/>
            <person name="Mondo S."/>
            <person name="Nolan M."/>
            <person name="Ohm R."/>
            <person name="Pangilinan J."/>
            <person name="Park H.-J."/>
            <person name="Ramirez L."/>
            <person name="Alfaro M."/>
            <person name="Sun H."/>
            <person name="Tritt A."/>
            <person name="Yoshinaga Y."/>
            <person name="Zwiers L.-H."/>
            <person name="Turgeon B."/>
            <person name="Goodwin S."/>
            <person name="Spatafora J."/>
            <person name="Crous P."/>
            <person name="Grigoriev I."/>
        </authorList>
    </citation>
    <scope>NUCLEOTIDE SEQUENCE</scope>
    <source>
        <strain evidence="2">CBS 121410</strain>
    </source>
</reference>
<accession>A0A9P4I3V6</accession>
<evidence type="ECO:0000313" key="2">
    <source>
        <dbReference type="EMBL" id="KAF2091984.1"/>
    </source>
</evidence>
<feature type="compositionally biased region" description="Low complexity" evidence="1">
    <location>
        <begin position="230"/>
        <end position="244"/>
    </location>
</feature>
<feature type="region of interest" description="Disordered" evidence="1">
    <location>
        <begin position="1"/>
        <end position="96"/>
    </location>
</feature>
<feature type="compositionally biased region" description="Low complexity" evidence="1">
    <location>
        <begin position="21"/>
        <end position="36"/>
    </location>
</feature>
<feature type="compositionally biased region" description="Polar residues" evidence="1">
    <location>
        <begin position="245"/>
        <end position="268"/>
    </location>
</feature>
<feature type="compositionally biased region" description="Basic and acidic residues" evidence="1">
    <location>
        <begin position="341"/>
        <end position="350"/>
    </location>
</feature>
<evidence type="ECO:0000256" key="1">
    <source>
        <dbReference type="SAM" id="MobiDB-lite"/>
    </source>
</evidence>
<proteinExistence type="predicted"/>
<protein>
    <submittedName>
        <fullName evidence="2">Uncharacterized protein</fullName>
    </submittedName>
</protein>
<dbReference type="AlphaFoldDB" id="A0A9P4I3V6"/>
<feature type="compositionally biased region" description="Acidic residues" evidence="1">
    <location>
        <begin position="79"/>
        <end position="89"/>
    </location>
</feature>
<gene>
    <name evidence="2" type="ORF">K490DRAFT_61431</name>
</gene>
<evidence type="ECO:0000313" key="3">
    <source>
        <dbReference type="Proteomes" id="UP000799776"/>
    </source>
</evidence>
<name>A0A9P4I3V6_9PEZI</name>
<feature type="compositionally biased region" description="Basic and acidic residues" evidence="1">
    <location>
        <begin position="139"/>
        <end position="148"/>
    </location>
</feature>
<feature type="region of interest" description="Disordered" evidence="1">
    <location>
        <begin position="114"/>
        <end position="350"/>
    </location>
</feature>
<feature type="compositionally biased region" description="Basic and acidic residues" evidence="1">
    <location>
        <begin position="1"/>
        <end position="13"/>
    </location>
</feature>
<feature type="region of interest" description="Disordered" evidence="1">
    <location>
        <begin position="364"/>
        <end position="386"/>
    </location>
</feature>
<comment type="caution">
    <text evidence="2">The sequence shown here is derived from an EMBL/GenBank/DDBJ whole genome shotgun (WGS) entry which is preliminary data.</text>
</comment>
<organism evidence="2 3">
    <name type="scientific">Saccharata proteae CBS 121410</name>
    <dbReference type="NCBI Taxonomy" id="1314787"/>
    <lineage>
        <taxon>Eukaryota</taxon>
        <taxon>Fungi</taxon>
        <taxon>Dikarya</taxon>
        <taxon>Ascomycota</taxon>
        <taxon>Pezizomycotina</taxon>
        <taxon>Dothideomycetes</taxon>
        <taxon>Dothideomycetes incertae sedis</taxon>
        <taxon>Botryosphaeriales</taxon>
        <taxon>Saccharataceae</taxon>
        <taxon>Saccharata</taxon>
    </lineage>
</organism>
<sequence>MLRYRPTEIRLTPEDVDGASRRLAARQPAANARNAVRPPPQLAGSGPRIRRGPERSRDESIVHQDADFSATSSSACTESVEESTSDEDGGYSPSLDASSLTELLRPLKVSYQSDADVSNSDLDLSDMSDLEPDTVLRVGPDRDDKEVNRQTSPSFGNHGFDFSGFGRPVPQYDGSSEAPRYSMPADVIRKNDSAVDVTEPGEARPQLSQRIGFGSSSPLDTDNRYPTAGSVDGVGSNNNNNDNNRPSSRTAPQYPSATSMPSLHSTAPHQHRRRTAFPTAIPSRRTSRHAPSHAPNHPWVRSGPSGSAAYTGEARRNTIAGSRQRRSQSTRFPSWQDEQENSGHAEREAMLVEAQRRRRFVMESAGGRLDRTPPGLGQYERRILDG</sequence>
<keyword evidence="3" id="KW-1185">Reference proteome</keyword>
<dbReference type="EMBL" id="ML978711">
    <property type="protein sequence ID" value="KAF2091984.1"/>
    <property type="molecule type" value="Genomic_DNA"/>
</dbReference>